<accession>A0AC34GKE9</accession>
<name>A0AC34GKE9_9BILA</name>
<evidence type="ECO:0000313" key="2">
    <source>
        <dbReference type="WBParaSite" id="ES5_v2.g30073.t1"/>
    </source>
</evidence>
<dbReference type="WBParaSite" id="ES5_v2.g30073.t1">
    <property type="protein sequence ID" value="ES5_v2.g30073.t1"/>
    <property type="gene ID" value="ES5_v2.g30073"/>
</dbReference>
<sequence length="150" mass="17449">MQPHETIDFDIKVNMEGANPSQVLVAFPNQQGPCRKPSYLVLEKWICKPDYEDDVQEIFSSFRNSRYLHKTAGLPPEHLFIFDSMLSGIPLETTYKRVRCIDCGFPNDPFAISYLLETEIEEKRNDYVMKNVFICLGLDFLTYDPDEKRA</sequence>
<organism evidence="1 2">
    <name type="scientific">Panagrolaimus sp. ES5</name>
    <dbReference type="NCBI Taxonomy" id="591445"/>
    <lineage>
        <taxon>Eukaryota</taxon>
        <taxon>Metazoa</taxon>
        <taxon>Ecdysozoa</taxon>
        <taxon>Nematoda</taxon>
        <taxon>Chromadorea</taxon>
        <taxon>Rhabditida</taxon>
        <taxon>Tylenchina</taxon>
        <taxon>Panagrolaimomorpha</taxon>
        <taxon>Panagrolaimoidea</taxon>
        <taxon>Panagrolaimidae</taxon>
        <taxon>Panagrolaimus</taxon>
    </lineage>
</organism>
<dbReference type="Proteomes" id="UP000887579">
    <property type="component" value="Unplaced"/>
</dbReference>
<evidence type="ECO:0000313" key="1">
    <source>
        <dbReference type="Proteomes" id="UP000887579"/>
    </source>
</evidence>
<proteinExistence type="predicted"/>
<protein>
    <submittedName>
        <fullName evidence="2">Uncharacterized protein</fullName>
    </submittedName>
</protein>
<reference evidence="2" key="1">
    <citation type="submission" date="2022-11" db="UniProtKB">
        <authorList>
            <consortium name="WormBaseParasite"/>
        </authorList>
    </citation>
    <scope>IDENTIFICATION</scope>
</reference>